<evidence type="ECO:0000313" key="1">
    <source>
        <dbReference type="EMBL" id="KAF0304113.1"/>
    </source>
</evidence>
<comment type="caution">
    <text evidence="1">The sequence shown here is derived from an EMBL/GenBank/DDBJ whole genome shotgun (WGS) entry which is preliminary data.</text>
</comment>
<sequence>MWHKECPNRGGRGLPHSQQLWNQCRNVLLMSQLQFPWERGDRHQRCKKAQWSVAEALESVRKLQQSRPDRRAVRIVFIGDSRVRNLHSTLVKELGLRPDNASTVPMFYNEVFHPREQLRRAVPPQQRLPGLRAGCTEVDVMRPDGQDRVRCSLAAGAASLRSEFWVFVFRAELAAAAGRLARLADATRLLWKLDEQYMPEVAYGRKMNVTGAMMVLSSVVHETAARIPRLSAWSSGLAETTHFYHQVCLPHGRQLRQFTYSPLVTSVLPRSARTFVLKVAIALT</sequence>
<organism evidence="1 2">
    <name type="scientific">Amphibalanus amphitrite</name>
    <name type="common">Striped barnacle</name>
    <name type="synonym">Balanus amphitrite</name>
    <dbReference type="NCBI Taxonomy" id="1232801"/>
    <lineage>
        <taxon>Eukaryota</taxon>
        <taxon>Metazoa</taxon>
        <taxon>Ecdysozoa</taxon>
        <taxon>Arthropoda</taxon>
        <taxon>Crustacea</taxon>
        <taxon>Multicrustacea</taxon>
        <taxon>Cirripedia</taxon>
        <taxon>Thoracica</taxon>
        <taxon>Thoracicalcarea</taxon>
        <taxon>Balanomorpha</taxon>
        <taxon>Balanoidea</taxon>
        <taxon>Balanidae</taxon>
        <taxon>Amphibalaninae</taxon>
        <taxon>Amphibalanus</taxon>
    </lineage>
</organism>
<dbReference type="EMBL" id="VIIS01000871">
    <property type="protein sequence ID" value="KAF0304113.1"/>
    <property type="molecule type" value="Genomic_DNA"/>
</dbReference>
<keyword evidence="2" id="KW-1185">Reference proteome</keyword>
<proteinExistence type="predicted"/>
<gene>
    <name evidence="1" type="ORF">FJT64_023995</name>
</gene>
<accession>A0A6A4WDN1</accession>
<dbReference type="Proteomes" id="UP000440578">
    <property type="component" value="Unassembled WGS sequence"/>
</dbReference>
<reference evidence="1 2" key="1">
    <citation type="submission" date="2019-07" db="EMBL/GenBank/DDBJ databases">
        <title>Draft genome assembly of a fouling barnacle, Amphibalanus amphitrite (Darwin, 1854): The first reference genome for Thecostraca.</title>
        <authorList>
            <person name="Kim W."/>
        </authorList>
    </citation>
    <scope>NUCLEOTIDE SEQUENCE [LARGE SCALE GENOMIC DNA]</scope>
    <source>
        <strain evidence="1">SNU_AA5</strain>
        <tissue evidence="1">Soma without cirri and trophi</tissue>
    </source>
</reference>
<name>A0A6A4WDN1_AMPAM</name>
<evidence type="ECO:0000313" key="2">
    <source>
        <dbReference type="Proteomes" id="UP000440578"/>
    </source>
</evidence>
<dbReference type="AlphaFoldDB" id="A0A6A4WDN1"/>
<dbReference type="OrthoDB" id="6399405at2759"/>
<protein>
    <submittedName>
        <fullName evidence="1">Uncharacterized protein</fullName>
    </submittedName>
</protein>